<evidence type="ECO:0000256" key="3">
    <source>
        <dbReference type="ARBA" id="ARBA00022801"/>
    </source>
</evidence>
<dbReference type="Pfam" id="PF01934">
    <property type="entry name" value="HepT-like"/>
    <property type="match status" value="1"/>
</dbReference>
<dbReference type="Gene3D" id="1.20.120.580">
    <property type="entry name" value="bsu32300-like"/>
    <property type="match status" value="1"/>
</dbReference>
<dbReference type="GO" id="GO:0004540">
    <property type="term" value="F:RNA nuclease activity"/>
    <property type="evidence" value="ECO:0007669"/>
    <property type="project" value="InterPro"/>
</dbReference>
<feature type="domain" description="Polymerase beta nucleotidyltransferase" evidence="5">
    <location>
        <begin position="12"/>
        <end position="102"/>
    </location>
</feature>
<sequence length="293" mass="34400">MKKKGAPRATQALQDYFEQRDDVVMAFIFGSRAKAKHRAQSDWDIAIYFRPSDKRVEWESDRIYSAEQEIWRDCTEILLTDAIDLVVLNRVAASVADAALRGMPLVIKDFGIWLKFMNIVTSAADEYRRFVDEFYAVAQRSQSLMPQDREALQRAVNFLEEQIRLYSVYQSFNKADFEQDPRKRNEIERWLENIVNAIVDIAKVILGSKKRTVPLTYREAVARSAREFKLSLEFTTQLERWVKLRNELAHEYLDMKWERIADFTRSSEPQIKMFAEATKKFIAADKKHNAPRK</sequence>
<name>A0A1F5WFE5_9BACT</name>
<evidence type="ECO:0000313" key="7">
    <source>
        <dbReference type="Proteomes" id="UP000178406"/>
    </source>
</evidence>
<organism evidence="6 7">
    <name type="scientific">Candidatus Giovannonibacteria bacterium RIFCSPHIGHO2_02_FULL_46_20</name>
    <dbReference type="NCBI Taxonomy" id="1798338"/>
    <lineage>
        <taxon>Bacteria</taxon>
        <taxon>Candidatus Giovannoniibacteriota</taxon>
    </lineage>
</organism>
<comment type="caution">
    <text evidence="6">The sequence shown here is derived from an EMBL/GenBank/DDBJ whole genome shotgun (WGS) entry which is preliminary data.</text>
</comment>
<dbReference type="CDD" id="cd05403">
    <property type="entry name" value="NT_KNTase_like"/>
    <property type="match status" value="1"/>
</dbReference>
<evidence type="ECO:0000256" key="2">
    <source>
        <dbReference type="ARBA" id="ARBA00022722"/>
    </source>
</evidence>
<proteinExistence type="inferred from homology"/>
<dbReference type="InterPro" id="IPR052930">
    <property type="entry name" value="TA_antitoxin_MntA"/>
</dbReference>
<dbReference type="STRING" id="1798338.A3J56_00695"/>
<dbReference type="InterPro" id="IPR041633">
    <property type="entry name" value="Polbeta"/>
</dbReference>
<dbReference type="Pfam" id="PF18765">
    <property type="entry name" value="Polbeta"/>
    <property type="match status" value="1"/>
</dbReference>
<dbReference type="PANTHER" id="PTHR43852:SF3">
    <property type="entry name" value="NUCLEOTIDYLTRANSFERASE"/>
    <property type="match status" value="1"/>
</dbReference>
<evidence type="ECO:0000256" key="1">
    <source>
        <dbReference type="ARBA" id="ARBA00022649"/>
    </source>
</evidence>
<evidence type="ECO:0000259" key="5">
    <source>
        <dbReference type="Pfam" id="PF18765"/>
    </source>
</evidence>
<accession>A0A1F5WFE5</accession>
<dbReference type="EMBL" id="MFHQ01000022">
    <property type="protein sequence ID" value="OGF74418.1"/>
    <property type="molecule type" value="Genomic_DNA"/>
</dbReference>
<keyword evidence="2" id="KW-0540">Nuclease</keyword>
<keyword evidence="3" id="KW-0378">Hydrolase</keyword>
<dbReference type="NCBIfam" id="NF047751">
    <property type="entry name" value="HepT_toxin"/>
    <property type="match status" value="1"/>
</dbReference>
<dbReference type="InterPro" id="IPR037038">
    <property type="entry name" value="HepT-like_sf"/>
</dbReference>
<dbReference type="GO" id="GO:0110001">
    <property type="term" value="C:toxin-antitoxin complex"/>
    <property type="evidence" value="ECO:0007669"/>
    <property type="project" value="InterPro"/>
</dbReference>
<dbReference type="Proteomes" id="UP000178406">
    <property type="component" value="Unassembled WGS sequence"/>
</dbReference>
<dbReference type="InterPro" id="IPR043519">
    <property type="entry name" value="NT_sf"/>
</dbReference>
<dbReference type="GO" id="GO:0016787">
    <property type="term" value="F:hydrolase activity"/>
    <property type="evidence" value="ECO:0007669"/>
    <property type="project" value="UniProtKB-KW"/>
</dbReference>
<reference evidence="6 7" key="1">
    <citation type="journal article" date="2016" name="Nat. Commun.">
        <title>Thousands of microbial genomes shed light on interconnected biogeochemical processes in an aquifer system.</title>
        <authorList>
            <person name="Anantharaman K."/>
            <person name="Brown C.T."/>
            <person name="Hug L.A."/>
            <person name="Sharon I."/>
            <person name="Castelle C.J."/>
            <person name="Probst A.J."/>
            <person name="Thomas B.C."/>
            <person name="Singh A."/>
            <person name="Wilkins M.J."/>
            <person name="Karaoz U."/>
            <person name="Brodie E.L."/>
            <person name="Williams K.H."/>
            <person name="Hubbard S.S."/>
            <person name="Banfield J.F."/>
        </authorList>
    </citation>
    <scope>NUCLEOTIDE SEQUENCE [LARGE SCALE GENOMIC DNA]</scope>
</reference>
<comment type="similarity">
    <text evidence="4">Belongs to the HepT RNase toxin family.</text>
</comment>
<dbReference type="PANTHER" id="PTHR43852">
    <property type="entry name" value="NUCLEOTIDYLTRANSFERASE"/>
    <property type="match status" value="1"/>
</dbReference>
<dbReference type="SUPFAM" id="SSF81301">
    <property type="entry name" value="Nucleotidyltransferase"/>
    <property type="match status" value="1"/>
</dbReference>
<protein>
    <recommendedName>
        <fullName evidence="5">Polymerase beta nucleotidyltransferase domain-containing protein</fullName>
    </recommendedName>
</protein>
<gene>
    <name evidence="6" type="ORF">A3J56_00695</name>
</gene>
<evidence type="ECO:0000313" key="6">
    <source>
        <dbReference type="EMBL" id="OGF74418.1"/>
    </source>
</evidence>
<dbReference type="Gene3D" id="3.30.460.10">
    <property type="entry name" value="Beta Polymerase, domain 2"/>
    <property type="match status" value="1"/>
</dbReference>
<dbReference type="InterPro" id="IPR008201">
    <property type="entry name" value="HepT-like"/>
</dbReference>
<keyword evidence="1" id="KW-1277">Toxin-antitoxin system</keyword>
<evidence type="ECO:0000256" key="4">
    <source>
        <dbReference type="ARBA" id="ARBA00024207"/>
    </source>
</evidence>
<dbReference type="AlphaFoldDB" id="A0A1F5WFE5"/>